<evidence type="ECO:0000313" key="1">
    <source>
        <dbReference type="EMBL" id="VFK33962.1"/>
    </source>
</evidence>
<organism evidence="1">
    <name type="scientific">Candidatus Kentrum sp. MB</name>
    <dbReference type="NCBI Taxonomy" id="2138164"/>
    <lineage>
        <taxon>Bacteria</taxon>
        <taxon>Pseudomonadati</taxon>
        <taxon>Pseudomonadota</taxon>
        <taxon>Gammaproteobacteria</taxon>
        <taxon>Candidatus Kentrum</taxon>
    </lineage>
</organism>
<proteinExistence type="predicted"/>
<reference evidence="1" key="1">
    <citation type="submission" date="2019-02" db="EMBL/GenBank/DDBJ databases">
        <authorList>
            <person name="Gruber-Vodicka R. H."/>
            <person name="Seah K. B. B."/>
        </authorList>
    </citation>
    <scope>NUCLEOTIDE SEQUENCE</scope>
    <source>
        <strain evidence="1">BECK_BZ199</strain>
    </source>
</reference>
<protein>
    <submittedName>
        <fullName evidence="1">Uncharacterized protein</fullName>
    </submittedName>
</protein>
<gene>
    <name evidence="1" type="ORF">BECKMB1821I_GA0114274_10579</name>
</gene>
<name>A0A450XXG4_9GAMM</name>
<dbReference type="EMBL" id="CAADFQ010000057">
    <property type="protein sequence ID" value="VFK33962.1"/>
    <property type="molecule type" value="Genomic_DNA"/>
</dbReference>
<sequence length="59" mass="6904">MMTGHHVEDFYHSDDERFPVFLEMTIPVVFCHPEANRGIYIHLLLSCAFMTSQYIGIDQ</sequence>
<dbReference type="AlphaFoldDB" id="A0A450XXG4"/>
<accession>A0A450XXG4</accession>